<name>A0A6C0J4K7_9ZZZZ</name>
<dbReference type="AlphaFoldDB" id="A0A6C0J4K7"/>
<accession>A0A6C0J4K7</accession>
<evidence type="ECO:0000313" key="1">
    <source>
        <dbReference type="EMBL" id="QHU00635.1"/>
    </source>
</evidence>
<sequence>METIYETDIYEVSDTLQKILDKVDNCDLVELTPSEEKLWLKHFAYVISNQFTLTSDQLLNTYNRWLVTIEYYSDIDDTKFLEFEKITNTQKWENVEEFLDYVVTFFTLDELKVVNINNTA</sequence>
<reference evidence="1" key="1">
    <citation type="journal article" date="2020" name="Nature">
        <title>Giant virus diversity and host interactions through global metagenomics.</title>
        <authorList>
            <person name="Schulz F."/>
            <person name="Roux S."/>
            <person name="Paez-Espino D."/>
            <person name="Jungbluth S."/>
            <person name="Walsh D.A."/>
            <person name="Denef V.J."/>
            <person name="McMahon K.D."/>
            <person name="Konstantinidis K.T."/>
            <person name="Eloe-Fadrosh E.A."/>
            <person name="Kyrpides N.C."/>
            <person name="Woyke T."/>
        </authorList>
    </citation>
    <scope>NUCLEOTIDE SEQUENCE</scope>
    <source>
        <strain evidence="1">GVMAG-M-3300025860-20</strain>
    </source>
</reference>
<protein>
    <submittedName>
        <fullName evidence="1">Uncharacterized protein</fullName>
    </submittedName>
</protein>
<organism evidence="1">
    <name type="scientific">viral metagenome</name>
    <dbReference type="NCBI Taxonomy" id="1070528"/>
    <lineage>
        <taxon>unclassified sequences</taxon>
        <taxon>metagenomes</taxon>
        <taxon>organismal metagenomes</taxon>
    </lineage>
</organism>
<dbReference type="EMBL" id="MN740328">
    <property type="protein sequence ID" value="QHU00635.1"/>
    <property type="molecule type" value="Genomic_DNA"/>
</dbReference>
<proteinExistence type="predicted"/>